<keyword evidence="5" id="KW-1185">Reference proteome</keyword>
<feature type="compositionally biased region" description="Pro residues" evidence="1">
    <location>
        <begin position="254"/>
        <end position="282"/>
    </location>
</feature>
<accession>A0A2T3G8G3</accession>
<dbReference type="PANTHER" id="PTHR24094">
    <property type="entry name" value="SECRETED PROTEIN"/>
    <property type="match status" value="1"/>
</dbReference>
<protein>
    <submittedName>
        <fullName evidence="4">Uncharacterized protein</fullName>
    </submittedName>
</protein>
<evidence type="ECO:0000313" key="5">
    <source>
        <dbReference type="Proteomes" id="UP000240228"/>
    </source>
</evidence>
<reference evidence="4 5" key="2">
    <citation type="submission" date="2018-03" db="EMBL/GenBank/DDBJ databases">
        <title>The comparative genomics of Bifidobacterium callitrichos reflects dietary carbohydrate utilization within the common marmoset gut.</title>
        <authorList>
            <person name="Rani A."/>
        </authorList>
    </citation>
    <scope>NUCLEOTIDE SEQUENCE [LARGE SCALE GENOMIC DNA]</scope>
    <source>
        <strain evidence="4 5">UMA51805</strain>
    </source>
</reference>
<dbReference type="InterPro" id="IPR043708">
    <property type="entry name" value="DUF5648"/>
</dbReference>
<dbReference type="AlphaFoldDB" id="A0A2T3G8G3"/>
<feature type="domain" description="GmrSD restriction endonucleases C-terminal" evidence="2">
    <location>
        <begin position="120"/>
        <end position="233"/>
    </location>
</feature>
<evidence type="ECO:0000259" key="3">
    <source>
        <dbReference type="Pfam" id="PF18885"/>
    </source>
</evidence>
<comment type="caution">
    <text evidence="4">The sequence shown here is derived from an EMBL/GenBank/DDBJ whole genome shotgun (WGS) entry which is preliminary data.</text>
</comment>
<evidence type="ECO:0000259" key="2">
    <source>
        <dbReference type="Pfam" id="PF07510"/>
    </source>
</evidence>
<dbReference type="Pfam" id="PF18885">
    <property type="entry name" value="DUF5648"/>
    <property type="match status" value="1"/>
</dbReference>
<proteinExistence type="predicted"/>
<organism evidence="4 5">
    <name type="scientific">Bifidobacterium callitrichos</name>
    <dbReference type="NCBI Taxonomy" id="762209"/>
    <lineage>
        <taxon>Bacteria</taxon>
        <taxon>Bacillati</taxon>
        <taxon>Actinomycetota</taxon>
        <taxon>Actinomycetes</taxon>
        <taxon>Bifidobacteriales</taxon>
        <taxon>Bifidobacteriaceae</taxon>
        <taxon>Bifidobacterium</taxon>
    </lineage>
</organism>
<dbReference type="InterPro" id="IPR011089">
    <property type="entry name" value="GmrSD_C"/>
</dbReference>
<dbReference type="EMBL" id="NWTX01000019">
    <property type="protein sequence ID" value="PST45774.1"/>
    <property type="molecule type" value="Genomic_DNA"/>
</dbReference>
<sequence length="325" mass="34879">MVTVHQWQYEGVAWHVSDSSNIPVYRLYNTANGEHLWTTNPLEYQVLGGTASDPANRAKAADVLAGLKTNDTLAPGYVRTAFGDGWVDVDGNGCGTCDDILSRDLTNPTKLDTCRIGSGVLHDPYTGSTISFTRGSDDDNDGGVQIDHVVALSNAWKTGANAWSSEQRIKYANDPYVLLAVDDQANQDKRDYAADKWLPANTGYRCNYVARQIGIKAKYSLNVTNAERAAMSQMLASCPAQTVPAESDTAIPPVSKPSPLPAPSPNPSPSPSPSPNLAPSPKPNVQNGITPGAFCSPEGAKGIGKKNGVTYTCKRDNAGRLRWRR</sequence>
<evidence type="ECO:0000313" key="4">
    <source>
        <dbReference type="EMBL" id="PST45774.1"/>
    </source>
</evidence>
<reference evidence="5" key="1">
    <citation type="submission" date="2017-09" db="EMBL/GenBank/DDBJ databases">
        <authorList>
            <person name="Sela D.A."/>
            <person name="Albert K."/>
        </authorList>
    </citation>
    <scope>NUCLEOTIDE SEQUENCE [LARGE SCALE GENOMIC DNA]</scope>
    <source>
        <strain evidence="5">UMA51805</strain>
    </source>
</reference>
<feature type="domain" description="DUF5648" evidence="3">
    <location>
        <begin position="4"/>
        <end position="47"/>
    </location>
</feature>
<dbReference type="PANTHER" id="PTHR24094:SF15">
    <property type="entry name" value="AMP-DEPENDENT SYNTHETASE_LIGASE DOMAIN-CONTAINING PROTEIN-RELATED"/>
    <property type="match status" value="1"/>
</dbReference>
<dbReference type="Proteomes" id="UP000240228">
    <property type="component" value="Unassembled WGS sequence"/>
</dbReference>
<dbReference type="Pfam" id="PF07510">
    <property type="entry name" value="GmrSD_C"/>
    <property type="match status" value="1"/>
</dbReference>
<gene>
    <name evidence="4" type="ORF">CPA40_09150</name>
</gene>
<feature type="region of interest" description="Disordered" evidence="1">
    <location>
        <begin position="241"/>
        <end position="325"/>
    </location>
</feature>
<name>A0A2T3G8G3_9BIFI</name>
<evidence type="ECO:0000256" key="1">
    <source>
        <dbReference type="SAM" id="MobiDB-lite"/>
    </source>
</evidence>